<evidence type="ECO:0000313" key="3">
    <source>
        <dbReference type="Proteomes" id="UP000054279"/>
    </source>
</evidence>
<sequence>MPDSTQSQATRSGNAAELLAQFRAQKALRDENHVEVGAVYGACFIYHPKGCDHCASYLAHILEDIERHPSSFTFTKDEVLDGIHEAWPHISEYIHHLDVTSTALEKELYEATADNCQLHDENEDLQAQITLLETRLESLQVPTLSERITTSTPTTKPQAGSSTTLTTPVKASYSRKRAHKLDENDDFRNRVRKYDSRPNHWSLYMWTALVGWHRNPMSVPNALREDSNGYFLEEDVDVTAWLTQIIGELPRQAIMLRMKNIFGSCTNFDMAFIRFDPNLLCAEMYRTRWLTNASLPLRVGSQVTKGTKGKTQIATAKIPEGLEFLKLVLDHCSLSREQIYYQIIPYMIRDDEKRPLSTAAVERAAYMALREQEKATHKGKKPATAHWQSKPSVHAPTPAKADEVHSEWEYVNIDVQLDPDRDTLPVDQERPEPREEEADQLVLLEGEQIDSNNEDDVLVFNSGADKVNLRQHIEGDNSFLDIVRNNYINDSLLSKVVADVSAHKQFAMRDKLLFTKNQLGRDVICIPEDAFLRGRRLVEIIID</sequence>
<dbReference type="OrthoDB" id="2653408at2759"/>
<feature type="region of interest" description="Disordered" evidence="1">
    <location>
        <begin position="375"/>
        <end position="398"/>
    </location>
</feature>
<gene>
    <name evidence="2" type="ORF">M422DRAFT_264505</name>
</gene>
<evidence type="ECO:0000313" key="2">
    <source>
        <dbReference type="EMBL" id="KIJ33571.1"/>
    </source>
</evidence>
<name>A0A0C9V8D4_SPHS4</name>
<protein>
    <submittedName>
        <fullName evidence="2">Uncharacterized protein</fullName>
    </submittedName>
</protein>
<keyword evidence="3" id="KW-1185">Reference proteome</keyword>
<organism evidence="2 3">
    <name type="scientific">Sphaerobolus stellatus (strain SS14)</name>
    <dbReference type="NCBI Taxonomy" id="990650"/>
    <lineage>
        <taxon>Eukaryota</taxon>
        <taxon>Fungi</taxon>
        <taxon>Dikarya</taxon>
        <taxon>Basidiomycota</taxon>
        <taxon>Agaricomycotina</taxon>
        <taxon>Agaricomycetes</taxon>
        <taxon>Phallomycetidae</taxon>
        <taxon>Geastrales</taxon>
        <taxon>Sphaerobolaceae</taxon>
        <taxon>Sphaerobolus</taxon>
    </lineage>
</organism>
<evidence type="ECO:0000256" key="1">
    <source>
        <dbReference type="SAM" id="MobiDB-lite"/>
    </source>
</evidence>
<feature type="region of interest" description="Disordered" evidence="1">
    <location>
        <begin position="148"/>
        <end position="169"/>
    </location>
</feature>
<dbReference type="EMBL" id="KN837211">
    <property type="protein sequence ID" value="KIJ33571.1"/>
    <property type="molecule type" value="Genomic_DNA"/>
</dbReference>
<dbReference type="Proteomes" id="UP000054279">
    <property type="component" value="Unassembled WGS sequence"/>
</dbReference>
<accession>A0A0C9V8D4</accession>
<dbReference type="AlphaFoldDB" id="A0A0C9V8D4"/>
<reference evidence="2 3" key="1">
    <citation type="submission" date="2014-06" db="EMBL/GenBank/DDBJ databases">
        <title>Evolutionary Origins and Diversification of the Mycorrhizal Mutualists.</title>
        <authorList>
            <consortium name="DOE Joint Genome Institute"/>
            <consortium name="Mycorrhizal Genomics Consortium"/>
            <person name="Kohler A."/>
            <person name="Kuo A."/>
            <person name="Nagy L.G."/>
            <person name="Floudas D."/>
            <person name="Copeland A."/>
            <person name="Barry K.W."/>
            <person name="Cichocki N."/>
            <person name="Veneault-Fourrey C."/>
            <person name="LaButti K."/>
            <person name="Lindquist E.A."/>
            <person name="Lipzen A."/>
            <person name="Lundell T."/>
            <person name="Morin E."/>
            <person name="Murat C."/>
            <person name="Riley R."/>
            <person name="Ohm R."/>
            <person name="Sun H."/>
            <person name="Tunlid A."/>
            <person name="Henrissat B."/>
            <person name="Grigoriev I.V."/>
            <person name="Hibbett D.S."/>
            <person name="Martin F."/>
        </authorList>
    </citation>
    <scope>NUCLEOTIDE SEQUENCE [LARGE SCALE GENOMIC DNA]</scope>
    <source>
        <strain evidence="2 3">SS14</strain>
    </source>
</reference>
<dbReference type="HOGENOM" id="CLU_037356_0_0_1"/>
<proteinExistence type="predicted"/>